<reference evidence="2" key="1">
    <citation type="submission" date="2020-09" db="EMBL/GenBank/DDBJ databases">
        <authorList>
            <person name="Yoon J.-W."/>
        </authorList>
    </citation>
    <scope>NUCLEOTIDE SEQUENCE</scope>
    <source>
        <strain evidence="2">KMU-158</strain>
    </source>
</reference>
<sequence length="192" mass="20362">MKKMLSSLFATVCVIAAVTSVNAVAESSTSWAEAPLAAALNENSSLLDGETVSVSLAYSAPGPQGYGFGSRVLKPLAKSRASDEIKQELLALKQAAFEMMPESVVQTTNRQSRYHLQIDVAAQDYIGGEEPVKHKIRFSLSRKGMSRDLVTETYLIESGVSLSSQDVVASLGNVLGKVGVEPALVQSISAVN</sequence>
<comment type="caution">
    <text evidence="2">The sequence shown here is derived from an EMBL/GenBank/DDBJ whole genome shotgun (WGS) entry which is preliminary data.</text>
</comment>
<organism evidence="2 3">
    <name type="scientific">Spongiibacter pelagi</name>
    <dbReference type="NCBI Taxonomy" id="2760804"/>
    <lineage>
        <taxon>Bacteria</taxon>
        <taxon>Pseudomonadati</taxon>
        <taxon>Pseudomonadota</taxon>
        <taxon>Gammaproteobacteria</taxon>
        <taxon>Cellvibrionales</taxon>
        <taxon>Spongiibacteraceae</taxon>
        <taxon>Spongiibacter</taxon>
    </lineage>
</organism>
<proteinExistence type="predicted"/>
<keyword evidence="1" id="KW-0732">Signal</keyword>
<evidence type="ECO:0000313" key="2">
    <source>
        <dbReference type="EMBL" id="MBD2859584.1"/>
    </source>
</evidence>
<accession>A0A927C2J0</accession>
<keyword evidence="3" id="KW-1185">Reference proteome</keyword>
<dbReference type="AlphaFoldDB" id="A0A927C2J0"/>
<feature type="chain" id="PRO_5036861463" evidence="1">
    <location>
        <begin position="26"/>
        <end position="192"/>
    </location>
</feature>
<gene>
    <name evidence="2" type="ORF">IB286_11260</name>
</gene>
<dbReference type="RefSeq" id="WP_190765584.1">
    <property type="nucleotide sequence ID" value="NZ_JACXLD010000006.1"/>
</dbReference>
<protein>
    <submittedName>
        <fullName evidence="2">Uncharacterized protein</fullName>
    </submittedName>
</protein>
<feature type="signal peptide" evidence="1">
    <location>
        <begin position="1"/>
        <end position="25"/>
    </location>
</feature>
<name>A0A927C2J0_9GAMM</name>
<dbReference type="EMBL" id="JACXLD010000006">
    <property type="protein sequence ID" value="MBD2859584.1"/>
    <property type="molecule type" value="Genomic_DNA"/>
</dbReference>
<evidence type="ECO:0000256" key="1">
    <source>
        <dbReference type="SAM" id="SignalP"/>
    </source>
</evidence>
<evidence type="ECO:0000313" key="3">
    <source>
        <dbReference type="Proteomes" id="UP000610558"/>
    </source>
</evidence>
<dbReference type="Proteomes" id="UP000610558">
    <property type="component" value="Unassembled WGS sequence"/>
</dbReference>